<dbReference type="SUPFAM" id="SSF53448">
    <property type="entry name" value="Nucleotide-diphospho-sugar transferases"/>
    <property type="match status" value="1"/>
</dbReference>
<keyword evidence="3" id="KW-0808">Transferase</keyword>
<dbReference type="AlphaFoldDB" id="A0A1H7PEZ5"/>
<dbReference type="Proteomes" id="UP000199421">
    <property type="component" value="Unassembled WGS sequence"/>
</dbReference>
<evidence type="ECO:0000256" key="1">
    <source>
        <dbReference type="ARBA" id="ARBA00006739"/>
    </source>
</evidence>
<accession>A0A1H7PEZ5</accession>
<protein>
    <recommendedName>
        <fullName evidence="5">Glycosyltransferase 2-like domain-containing protein</fullName>
    </recommendedName>
</protein>
<dbReference type="PANTHER" id="PTHR43179:SF12">
    <property type="entry name" value="GALACTOFURANOSYLTRANSFERASE GLFT2"/>
    <property type="match status" value="1"/>
</dbReference>
<evidence type="ECO:0000256" key="4">
    <source>
        <dbReference type="SAM" id="Phobius"/>
    </source>
</evidence>
<dbReference type="InterPro" id="IPR029044">
    <property type="entry name" value="Nucleotide-diphossugar_trans"/>
</dbReference>
<reference evidence="7" key="1">
    <citation type="submission" date="2016-10" db="EMBL/GenBank/DDBJ databases">
        <authorList>
            <person name="Varghese N."/>
            <person name="Submissions S."/>
        </authorList>
    </citation>
    <scope>NUCLEOTIDE SEQUENCE [LARGE SCALE GENOMIC DNA]</scope>
    <source>
        <strain evidence="7">DSM 18733</strain>
    </source>
</reference>
<keyword evidence="4" id="KW-0812">Transmembrane</keyword>
<name>A0A1H7PEZ5_OLID1</name>
<keyword evidence="7" id="KW-1185">Reference proteome</keyword>
<keyword evidence="4" id="KW-0472">Membrane</keyword>
<feature type="transmembrane region" description="Helical" evidence="4">
    <location>
        <begin position="266"/>
        <end position="289"/>
    </location>
</feature>
<dbReference type="PANTHER" id="PTHR43179">
    <property type="entry name" value="RHAMNOSYLTRANSFERASE WBBL"/>
    <property type="match status" value="1"/>
</dbReference>
<keyword evidence="2" id="KW-0328">Glycosyltransferase</keyword>
<evidence type="ECO:0000256" key="3">
    <source>
        <dbReference type="ARBA" id="ARBA00022679"/>
    </source>
</evidence>
<dbReference type="CDD" id="cd04186">
    <property type="entry name" value="GT_2_like_c"/>
    <property type="match status" value="1"/>
</dbReference>
<evidence type="ECO:0000313" key="7">
    <source>
        <dbReference type="Proteomes" id="UP000199421"/>
    </source>
</evidence>
<comment type="similarity">
    <text evidence="1">Belongs to the glycosyltransferase 2 family.</text>
</comment>
<organism evidence="6 7">
    <name type="scientific">Olivibacter domesticus</name>
    <name type="common">Pseudosphingobacterium domesticum</name>
    <dbReference type="NCBI Taxonomy" id="407022"/>
    <lineage>
        <taxon>Bacteria</taxon>
        <taxon>Pseudomonadati</taxon>
        <taxon>Bacteroidota</taxon>
        <taxon>Sphingobacteriia</taxon>
        <taxon>Sphingobacteriales</taxon>
        <taxon>Sphingobacteriaceae</taxon>
        <taxon>Olivibacter</taxon>
    </lineage>
</organism>
<feature type="domain" description="Glycosyltransferase 2-like" evidence="5">
    <location>
        <begin position="21"/>
        <end position="132"/>
    </location>
</feature>
<keyword evidence="4" id="KW-1133">Transmembrane helix</keyword>
<dbReference type="Gene3D" id="3.90.550.10">
    <property type="entry name" value="Spore Coat Polysaccharide Biosynthesis Protein SpsA, Chain A"/>
    <property type="match status" value="1"/>
</dbReference>
<dbReference type="InterPro" id="IPR001173">
    <property type="entry name" value="Glyco_trans_2-like"/>
</dbReference>
<dbReference type="EMBL" id="FOAF01000002">
    <property type="protein sequence ID" value="SEL34216.1"/>
    <property type="molecule type" value="Genomic_DNA"/>
</dbReference>
<gene>
    <name evidence="6" type="ORF">SAMN05661044_02218</name>
</gene>
<evidence type="ECO:0000313" key="6">
    <source>
        <dbReference type="EMBL" id="SEL34216.1"/>
    </source>
</evidence>
<proteinExistence type="inferred from homology"/>
<dbReference type="STRING" id="407022.SAMN05661044_02218"/>
<evidence type="ECO:0000259" key="5">
    <source>
        <dbReference type="Pfam" id="PF00535"/>
    </source>
</evidence>
<sequence length="355" mass="40986">MVMVSSPLETQAYYMIKKIAIVILNWNGRKYLESFLPSVCSNTYPNLEIVIGDNGSTDDSISFLQEKYPFIKVIETGTNLGFAGGYNEVLKNLEADYFILLNSDVEVTDNWVEPLITLMEKNPSIAACQPKICAYHQKSEFEHAGAAGGFIDKLGYPFCAGRILDTIETDHGQYNNSREIFWASGAALCIKAEAWKKVQGFDKDFFAHMEEIDLCWRLKAIGYKIWYCGQSVVYHVGGGTLNKENPFKTYLNFRNNLFMLQKNLPFWRSLFTIFIRFWLDFLALLHFLFQGKRKDAIAISKAHIHFFRNFNKTVRKRKQIKKIKSISNIYQGSIIWFYFVKGKKKFSQLAANRFS</sequence>
<dbReference type="Pfam" id="PF00535">
    <property type="entry name" value="Glycos_transf_2"/>
    <property type="match status" value="1"/>
</dbReference>
<dbReference type="GO" id="GO:0016757">
    <property type="term" value="F:glycosyltransferase activity"/>
    <property type="evidence" value="ECO:0007669"/>
    <property type="project" value="UniProtKB-KW"/>
</dbReference>
<evidence type="ECO:0000256" key="2">
    <source>
        <dbReference type="ARBA" id="ARBA00022676"/>
    </source>
</evidence>